<dbReference type="Gene3D" id="1.10.3300.10">
    <property type="entry name" value="Jann2411-like domain"/>
    <property type="match status" value="1"/>
</dbReference>
<name>A0A9E6XWY0_9ACTN</name>
<dbReference type="InterPro" id="IPR021005">
    <property type="entry name" value="Znf_CGNR"/>
</dbReference>
<dbReference type="EMBL" id="CP087164">
    <property type="protein sequence ID" value="UGS35271.1"/>
    <property type="molecule type" value="Genomic_DNA"/>
</dbReference>
<dbReference type="KEGG" id="sbae:DSM104329_01658"/>
<reference evidence="2" key="1">
    <citation type="journal article" date="2022" name="Int. J. Syst. Evol. Microbiol.">
        <title>Pseudomonas aegrilactucae sp. nov. and Pseudomonas morbosilactucae sp. nov., pathogens causing bacterial rot of lettuce in Japan.</title>
        <authorList>
            <person name="Sawada H."/>
            <person name="Fujikawa T."/>
            <person name="Satou M."/>
        </authorList>
    </citation>
    <scope>NUCLEOTIDE SEQUENCE</scope>
    <source>
        <strain evidence="2">0166_1</strain>
    </source>
</reference>
<gene>
    <name evidence="2" type="ORF">DSM104329_01658</name>
</gene>
<keyword evidence="3" id="KW-1185">Reference proteome</keyword>
<dbReference type="Pfam" id="PF11706">
    <property type="entry name" value="zf-CGNR"/>
    <property type="match status" value="1"/>
</dbReference>
<proteinExistence type="predicted"/>
<sequence length="185" mass="20373">MSNAAPGELEIVRAFVNTYDAEDDRETFTSPEALGDWLRERDLLGGERAAPTAREVERAREMREALRSMLRANHGEPPDRAAAAAVDAAARRAKLSVRFAEDGTARLEPLAKGVDAALGRVLARVAGAQDDGTWPRLKVCPADDCQAAFYDKSRNRSAVWCDMAVCGNRQKVRTFRARERRSPSS</sequence>
<dbReference type="RefSeq" id="WP_259314960.1">
    <property type="nucleotide sequence ID" value="NZ_CP087164.1"/>
</dbReference>
<dbReference type="PANTHER" id="PTHR35525:SF3">
    <property type="entry name" value="BLL6575 PROTEIN"/>
    <property type="match status" value="1"/>
</dbReference>
<evidence type="ECO:0000313" key="3">
    <source>
        <dbReference type="Proteomes" id="UP001162834"/>
    </source>
</evidence>
<dbReference type="InterPro" id="IPR023286">
    <property type="entry name" value="ABATE_dom_sf"/>
</dbReference>
<organism evidence="2 3">
    <name type="scientific">Capillimicrobium parvum</name>
    <dbReference type="NCBI Taxonomy" id="2884022"/>
    <lineage>
        <taxon>Bacteria</taxon>
        <taxon>Bacillati</taxon>
        <taxon>Actinomycetota</taxon>
        <taxon>Thermoleophilia</taxon>
        <taxon>Solirubrobacterales</taxon>
        <taxon>Capillimicrobiaceae</taxon>
        <taxon>Capillimicrobium</taxon>
    </lineage>
</organism>
<accession>A0A9E6XWY0</accession>
<dbReference type="Pfam" id="PF07336">
    <property type="entry name" value="ABATE"/>
    <property type="match status" value="1"/>
</dbReference>
<dbReference type="Proteomes" id="UP001162834">
    <property type="component" value="Chromosome"/>
</dbReference>
<dbReference type="InterPro" id="IPR010852">
    <property type="entry name" value="ABATE"/>
</dbReference>
<evidence type="ECO:0000259" key="1">
    <source>
        <dbReference type="Pfam" id="PF11706"/>
    </source>
</evidence>
<dbReference type="PANTHER" id="PTHR35525">
    <property type="entry name" value="BLL6575 PROTEIN"/>
    <property type="match status" value="1"/>
</dbReference>
<dbReference type="SUPFAM" id="SSF160904">
    <property type="entry name" value="Jann2411-like"/>
    <property type="match status" value="1"/>
</dbReference>
<feature type="domain" description="Zinc finger CGNR" evidence="1">
    <location>
        <begin position="136"/>
        <end position="178"/>
    </location>
</feature>
<protein>
    <recommendedName>
        <fullName evidence="1">Zinc finger CGNR domain-containing protein</fullName>
    </recommendedName>
</protein>
<evidence type="ECO:0000313" key="2">
    <source>
        <dbReference type="EMBL" id="UGS35271.1"/>
    </source>
</evidence>
<dbReference type="AlphaFoldDB" id="A0A9E6XWY0"/>